<name>A0A1G7EDH4_PSEOR</name>
<dbReference type="InterPro" id="IPR052529">
    <property type="entry name" value="Bact_Transport_Assoc"/>
</dbReference>
<keyword evidence="1" id="KW-1133">Transmembrane helix</keyword>
<feature type="transmembrane region" description="Helical" evidence="1">
    <location>
        <begin position="41"/>
        <end position="65"/>
    </location>
</feature>
<feature type="transmembrane region" description="Helical" evidence="1">
    <location>
        <begin position="314"/>
        <end position="335"/>
    </location>
</feature>
<dbReference type="Proteomes" id="UP000198967">
    <property type="component" value="Unassembled WGS sequence"/>
</dbReference>
<feature type="transmembrane region" description="Helical" evidence="1">
    <location>
        <begin position="217"/>
        <end position="239"/>
    </location>
</feature>
<sequence>MAPDLARGAMLLLIALANVHLFLLGPAGVRGYPAGLAGMDAVVAFLQMVLVDGRAYPLFALLVGYGAAQSARRWEPAVAVSLLRRRGGWMLAIGAVHGLLLFPGDIVGAYGLLLVALAGVVVRGTAVTLGTIAVLGCVFTVLTSAFSGFSTGAAALPSIAAPDVGSALVQHVGEWSLGTVNSALVTAGMVALGALLGRRRLLEEPDGHRRVLRRVALLGLAVAVAGGVPLALAAAGWWAPTGAQALLAGVLHGLGGLAGGLGYAAVFALVATRWAPRPLLAAGRRSLSCYLGQSVVWMVLLPAWTLGFGARLSVAQAALLAVGVWGAGLVGCAALDRGDRRGPAEILLRRLTYGPAPIR</sequence>
<keyword evidence="1" id="KW-0812">Transmembrane</keyword>
<evidence type="ECO:0000256" key="1">
    <source>
        <dbReference type="SAM" id="Phobius"/>
    </source>
</evidence>
<feature type="transmembrane region" description="Helical" evidence="1">
    <location>
        <begin position="86"/>
        <end position="102"/>
    </location>
</feature>
<organism evidence="3 4">
    <name type="scientific">Pseudonocardia oroxyli</name>
    <dbReference type="NCBI Taxonomy" id="366584"/>
    <lineage>
        <taxon>Bacteria</taxon>
        <taxon>Bacillati</taxon>
        <taxon>Actinomycetota</taxon>
        <taxon>Actinomycetes</taxon>
        <taxon>Pseudonocardiales</taxon>
        <taxon>Pseudonocardiaceae</taxon>
        <taxon>Pseudonocardia</taxon>
    </lineage>
</organism>
<feature type="transmembrane region" description="Helical" evidence="1">
    <location>
        <begin position="245"/>
        <end position="275"/>
    </location>
</feature>
<reference evidence="3 4" key="1">
    <citation type="submission" date="2016-10" db="EMBL/GenBank/DDBJ databases">
        <authorList>
            <person name="de Groot N.N."/>
        </authorList>
    </citation>
    <scope>NUCLEOTIDE SEQUENCE [LARGE SCALE GENOMIC DNA]</scope>
    <source>
        <strain evidence="3 4">CGMCC 4.3143</strain>
    </source>
</reference>
<evidence type="ECO:0000313" key="3">
    <source>
        <dbReference type="EMBL" id="SDE61693.1"/>
    </source>
</evidence>
<feature type="domain" description="DUF418" evidence="2">
    <location>
        <begin position="196"/>
        <end position="354"/>
    </location>
</feature>
<dbReference type="PANTHER" id="PTHR30590">
    <property type="entry name" value="INNER MEMBRANE PROTEIN"/>
    <property type="match status" value="1"/>
</dbReference>
<evidence type="ECO:0000313" key="4">
    <source>
        <dbReference type="Proteomes" id="UP000198967"/>
    </source>
</evidence>
<dbReference type="AlphaFoldDB" id="A0A1G7EDH4"/>
<dbReference type="EMBL" id="FNBE01000001">
    <property type="protein sequence ID" value="SDE61693.1"/>
    <property type="molecule type" value="Genomic_DNA"/>
</dbReference>
<keyword evidence="1" id="KW-0472">Membrane</keyword>
<feature type="transmembrane region" description="Helical" evidence="1">
    <location>
        <begin position="108"/>
        <end position="126"/>
    </location>
</feature>
<gene>
    <name evidence="3" type="ORF">SAMN05216377_101343</name>
</gene>
<proteinExistence type="predicted"/>
<keyword evidence="4" id="KW-1185">Reference proteome</keyword>
<feature type="transmembrane region" description="Helical" evidence="1">
    <location>
        <begin position="133"/>
        <end position="155"/>
    </location>
</feature>
<protein>
    <submittedName>
        <fullName evidence="3">Uncharacterized membrane protein YeiB</fullName>
    </submittedName>
</protein>
<dbReference type="PANTHER" id="PTHR30590:SF2">
    <property type="entry name" value="INNER MEMBRANE PROTEIN"/>
    <property type="match status" value="1"/>
</dbReference>
<accession>A0A1G7EDH4</accession>
<dbReference type="Pfam" id="PF04235">
    <property type="entry name" value="DUF418"/>
    <property type="match status" value="1"/>
</dbReference>
<feature type="transmembrane region" description="Helical" evidence="1">
    <location>
        <begin position="287"/>
        <end position="308"/>
    </location>
</feature>
<dbReference type="InterPro" id="IPR007349">
    <property type="entry name" value="DUF418"/>
</dbReference>
<dbReference type="STRING" id="366584.SAMN05216377_101343"/>
<evidence type="ECO:0000259" key="2">
    <source>
        <dbReference type="Pfam" id="PF04235"/>
    </source>
</evidence>
<feature type="transmembrane region" description="Helical" evidence="1">
    <location>
        <begin position="175"/>
        <end position="196"/>
    </location>
</feature>